<dbReference type="InterPro" id="IPR016155">
    <property type="entry name" value="Mopterin_synth/thiamin_S_b"/>
</dbReference>
<dbReference type="InterPro" id="IPR012675">
    <property type="entry name" value="Beta-grasp_dom_sf"/>
</dbReference>
<evidence type="ECO:0000313" key="2">
    <source>
        <dbReference type="EMBL" id="MFC0082749.1"/>
    </source>
</evidence>
<proteinExistence type="predicted"/>
<organism evidence="2 3">
    <name type="scientific">Aciditerrimonas ferrireducens</name>
    <dbReference type="NCBI Taxonomy" id="667306"/>
    <lineage>
        <taxon>Bacteria</taxon>
        <taxon>Bacillati</taxon>
        <taxon>Actinomycetota</taxon>
        <taxon>Acidimicrobiia</taxon>
        <taxon>Acidimicrobiales</taxon>
        <taxon>Acidimicrobiaceae</taxon>
        <taxon>Aciditerrimonas</taxon>
    </lineage>
</organism>
<dbReference type="PANTHER" id="PTHR34472:SF1">
    <property type="entry name" value="SULFUR CARRIER PROTEIN THIS"/>
    <property type="match status" value="1"/>
</dbReference>
<dbReference type="InterPro" id="IPR010035">
    <property type="entry name" value="Thi_S"/>
</dbReference>
<dbReference type="Gene3D" id="3.10.20.30">
    <property type="match status" value="1"/>
</dbReference>
<keyword evidence="3" id="KW-1185">Reference proteome</keyword>
<dbReference type="RefSeq" id="WP_248108819.1">
    <property type="nucleotide sequence ID" value="NZ_JAKHEX010000020.1"/>
</dbReference>
<dbReference type="EMBL" id="JBHLYQ010000148">
    <property type="protein sequence ID" value="MFC0082749.1"/>
    <property type="molecule type" value="Genomic_DNA"/>
</dbReference>
<dbReference type="InterPro" id="IPR003749">
    <property type="entry name" value="ThiS/MoaD-like"/>
</dbReference>
<comment type="caution">
    <text evidence="2">The sequence shown here is derived from an EMBL/GenBank/DDBJ whole genome shotgun (WGS) entry which is preliminary data.</text>
</comment>
<dbReference type="PANTHER" id="PTHR34472">
    <property type="entry name" value="SULFUR CARRIER PROTEIN THIS"/>
    <property type="match status" value="1"/>
</dbReference>
<evidence type="ECO:0000256" key="1">
    <source>
        <dbReference type="SAM" id="MobiDB-lite"/>
    </source>
</evidence>
<sequence length="77" mass="7812">MDAPPRGPSTPVTASVNGQRRELPAGTTLGALVDQLAGRRAGVAVALNRQVVPRAAWDVTLVGPDDQVELLSAVAGG</sequence>
<reference evidence="2 3" key="1">
    <citation type="submission" date="2024-09" db="EMBL/GenBank/DDBJ databases">
        <authorList>
            <person name="Sun Q."/>
            <person name="Mori K."/>
        </authorList>
    </citation>
    <scope>NUCLEOTIDE SEQUENCE [LARGE SCALE GENOMIC DNA]</scope>
    <source>
        <strain evidence="2 3">JCM 15389</strain>
    </source>
</reference>
<dbReference type="SUPFAM" id="SSF54285">
    <property type="entry name" value="MoaD/ThiS"/>
    <property type="match status" value="1"/>
</dbReference>
<accession>A0ABV6C503</accession>
<feature type="region of interest" description="Disordered" evidence="1">
    <location>
        <begin position="1"/>
        <end position="21"/>
    </location>
</feature>
<dbReference type="CDD" id="cd00565">
    <property type="entry name" value="Ubl_ThiS"/>
    <property type="match status" value="1"/>
</dbReference>
<gene>
    <name evidence="2" type="primary">thiS</name>
    <name evidence="2" type="ORF">ACFFRE_11465</name>
</gene>
<name>A0ABV6C503_9ACTN</name>
<protein>
    <submittedName>
        <fullName evidence="2">Sulfur carrier protein ThiS</fullName>
    </submittedName>
</protein>
<dbReference type="NCBIfam" id="TIGR01683">
    <property type="entry name" value="thiS"/>
    <property type="match status" value="1"/>
</dbReference>
<evidence type="ECO:0000313" key="3">
    <source>
        <dbReference type="Proteomes" id="UP001589788"/>
    </source>
</evidence>
<dbReference type="Proteomes" id="UP001589788">
    <property type="component" value="Unassembled WGS sequence"/>
</dbReference>
<dbReference type="Pfam" id="PF02597">
    <property type="entry name" value="ThiS"/>
    <property type="match status" value="1"/>
</dbReference>